<feature type="transmembrane region" description="Helical" evidence="9">
    <location>
        <begin position="108"/>
        <end position="133"/>
    </location>
</feature>
<dbReference type="GO" id="GO:0022857">
    <property type="term" value="F:transmembrane transporter activity"/>
    <property type="evidence" value="ECO:0007669"/>
    <property type="project" value="InterPro"/>
</dbReference>
<accession>A0A4D4KV08</accession>
<keyword evidence="12" id="KW-1185">Reference proteome</keyword>
<evidence type="ECO:0000256" key="9">
    <source>
        <dbReference type="SAM" id="Phobius"/>
    </source>
</evidence>
<keyword evidence="6 9" id="KW-0472">Membrane</keyword>
<organism evidence="11 12">
    <name type="scientific">Streptomyces violaceusniger</name>
    <dbReference type="NCBI Taxonomy" id="68280"/>
    <lineage>
        <taxon>Bacteria</taxon>
        <taxon>Bacillati</taxon>
        <taxon>Actinomycetota</taxon>
        <taxon>Actinomycetes</taxon>
        <taxon>Kitasatosporales</taxon>
        <taxon>Streptomycetaceae</taxon>
        <taxon>Streptomyces</taxon>
        <taxon>Streptomyces violaceusniger group</taxon>
    </lineage>
</organism>
<name>A0A4D4KV08_STRVO</name>
<evidence type="ECO:0000256" key="4">
    <source>
        <dbReference type="ARBA" id="ARBA00022692"/>
    </source>
</evidence>
<dbReference type="InterPro" id="IPR011701">
    <property type="entry name" value="MFS"/>
</dbReference>
<evidence type="ECO:0000256" key="2">
    <source>
        <dbReference type="ARBA" id="ARBA00022448"/>
    </source>
</evidence>
<dbReference type="NCBIfam" id="TIGR00711">
    <property type="entry name" value="efflux_EmrB"/>
    <property type="match status" value="1"/>
</dbReference>
<reference evidence="11 12" key="1">
    <citation type="journal article" date="2020" name="Int. J. Syst. Evol. Microbiol.">
        <title>Reclassification of Streptomyces castelarensis and Streptomyces sporoclivatus as later heterotypic synonyms of Streptomyces antimycoticus.</title>
        <authorList>
            <person name="Komaki H."/>
            <person name="Tamura T."/>
        </authorList>
    </citation>
    <scope>NUCLEOTIDE SEQUENCE [LARGE SCALE GENOMIC DNA]</scope>
    <source>
        <strain evidence="11 12">NBRC 13459</strain>
    </source>
</reference>
<feature type="transmembrane region" description="Helical" evidence="9">
    <location>
        <begin position="50"/>
        <end position="71"/>
    </location>
</feature>
<evidence type="ECO:0000256" key="8">
    <source>
        <dbReference type="SAM" id="MobiDB-lite"/>
    </source>
</evidence>
<dbReference type="PANTHER" id="PTHR42718:SF46">
    <property type="entry name" value="BLR6921 PROTEIN"/>
    <property type="match status" value="1"/>
</dbReference>
<protein>
    <submittedName>
        <fullName evidence="11">MFS transporter</fullName>
    </submittedName>
</protein>
<dbReference type="InterPro" id="IPR020846">
    <property type="entry name" value="MFS_dom"/>
</dbReference>
<dbReference type="CDD" id="cd17321">
    <property type="entry name" value="MFS_MMR_MDR_like"/>
    <property type="match status" value="1"/>
</dbReference>
<dbReference type="GO" id="GO:0005886">
    <property type="term" value="C:plasma membrane"/>
    <property type="evidence" value="ECO:0007669"/>
    <property type="project" value="UniProtKB-SubCell"/>
</dbReference>
<evidence type="ECO:0000256" key="1">
    <source>
        <dbReference type="ARBA" id="ARBA00004651"/>
    </source>
</evidence>
<feature type="transmembrane region" description="Helical" evidence="9">
    <location>
        <begin position="12"/>
        <end position="30"/>
    </location>
</feature>
<gene>
    <name evidence="11" type="ORF">SVIO_003020</name>
</gene>
<dbReference type="Gene3D" id="1.20.1250.20">
    <property type="entry name" value="MFS general substrate transporter like domains"/>
    <property type="match status" value="1"/>
</dbReference>
<feature type="transmembrane region" description="Helical" evidence="9">
    <location>
        <begin position="337"/>
        <end position="355"/>
    </location>
</feature>
<feature type="transmembrane region" description="Helical" evidence="9">
    <location>
        <begin position="308"/>
        <end position="325"/>
    </location>
</feature>
<feature type="transmembrane region" description="Helical" evidence="9">
    <location>
        <begin position="443"/>
        <end position="465"/>
    </location>
</feature>
<evidence type="ECO:0000256" key="3">
    <source>
        <dbReference type="ARBA" id="ARBA00022475"/>
    </source>
</evidence>
<feature type="transmembrane region" description="Helical" evidence="9">
    <location>
        <begin position="400"/>
        <end position="423"/>
    </location>
</feature>
<feature type="transmembrane region" description="Helical" evidence="9">
    <location>
        <begin position="83"/>
        <end position="102"/>
    </location>
</feature>
<dbReference type="AlphaFoldDB" id="A0A4D4KV08"/>
<comment type="caution">
    <text evidence="11">The sequence shown here is derived from an EMBL/GenBank/DDBJ whole genome shotgun (WGS) entry which is preliminary data.</text>
</comment>
<dbReference type="Gene3D" id="1.20.1720.10">
    <property type="entry name" value="Multidrug resistance protein D"/>
    <property type="match status" value="1"/>
</dbReference>
<keyword evidence="4 9" id="KW-0812">Transmembrane</keyword>
<keyword evidence="5 9" id="KW-1133">Transmembrane helix</keyword>
<sequence length="489" mass="50837">MTSTSFSTQGANRRGAALVVLCLVQFMLILDDNVVNVALPSIRDDLGFSSAGLAWVVNAYFLAFGGLLLLFGRMADLLGRRRIFLIGVTLFSSASLLCGLAQQPWQLVLGRLVQGMGSAMASPASLSLITLLYPGDRERAKAMSIWGGIAGLGATLGLVISGALTGLASWRWIFFINVPVAVLALALLPRLIPESRASQRMRLDVPGAVLGTGAVTSLVYALLRAGDSGWGDVGSFGPLVLAVVLAASFVVVESRTAEPLVPLAFLAHRTRAIADLTTLVFCAALYAMSFLLMVHLQTVVGYSPLRVGFAYLPYCAGILAGMWLSSRIALRFGTRQSLVVSFLITAAGVMLLSGVEPNDSYALGILPGMLVTSLGNGLSLPVISMAAVSGTTGENAGLGSALFSSVQQIGGASGVALVVMLATRRTDTLTESEGSVRAATDGYSFGMQIAAALIAVGAIAIAALLGKAPPEAETEADEPQPNARETSRQ</sequence>
<feature type="region of interest" description="Disordered" evidence="8">
    <location>
        <begin position="469"/>
        <end position="489"/>
    </location>
</feature>
<feature type="transmembrane region" description="Helical" evidence="9">
    <location>
        <begin position="145"/>
        <end position="164"/>
    </location>
</feature>
<evidence type="ECO:0000313" key="11">
    <source>
        <dbReference type="EMBL" id="GDY49679.1"/>
    </source>
</evidence>
<proteinExistence type="predicted"/>
<evidence type="ECO:0000259" key="10">
    <source>
        <dbReference type="PROSITE" id="PS50850"/>
    </source>
</evidence>
<feature type="domain" description="Major facilitator superfamily (MFS) profile" evidence="10">
    <location>
        <begin position="17"/>
        <end position="475"/>
    </location>
</feature>
<dbReference type="EMBL" id="BJHW01000001">
    <property type="protein sequence ID" value="GDY49679.1"/>
    <property type="molecule type" value="Genomic_DNA"/>
</dbReference>
<dbReference type="GO" id="GO:0046677">
    <property type="term" value="P:response to antibiotic"/>
    <property type="evidence" value="ECO:0007669"/>
    <property type="project" value="UniProtKB-KW"/>
</dbReference>
<dbReference type="InterPro" id="IPR004638">
    <property type="entry name" value="EmrB-like"/>
</dbReference>
<dbReference type="InterPro" id="IPR036259">
    <property type="entry name" value="MFS_trans_sf"/>
</dbReference>
<evidence type="ECO:0000256" key="7">
    <source>
        <dbReference type="ARBA" id="ARBA00023251"/>
    </source>
</evidence>
<feature type="transmembrane region" description="Helical" evidence="9">
    <location>
        <begin position="361"/>
        <end position="388"/>
    </location>
</feature>
<dbReference type="PANTHER" id="PTHR42718">
    <property type="entry name" value="MAJOR FACILITATOR SUPERFAMILY MULTIDRUG TRANSPORTER MFSC"/>
    <property type="match status" value="1"/>
</dbReference>
<feature type="transmembrane region" description="Helical" evidence="9">
    <location>
        <begin position="235"/>
        <end position="252"/>
    </location>
</feature>
<feature type="transmembrane region" description="Helical" evidence="9">
    <location>
        <begin position="170"/>
        <end position="191"/>
    </location>
</feature>
<keyword evidence="7" id="KW-0046">Antibiotic resistance</keyword>
<dbReference type="Proteomes" id="UP000301309">
    <property type="component" value="Unassembled WGS sequence"/>
</dbReference>
<comment type="subcellular location">
    <subcellularLocation>
        <location evidence="1">Cell membrane</location>
        <topology evidence="1">Multi-pass membrane protein</topology>
    </subcellularLocation>
</comment>
<dbReference type="RefSeq" id="WP_137975808.1">
    <property type="nucleotide sequence ID" value="NZ_BAAASO010000032.1"/>
</dbReference>
<evidence type="ECO:0000256" key="5">
    <source>
        <dbReference type="ARBA" id="ARBA00022989"/>
    </source>
</evidence>
<feature type="transmembrane region" description="Helical" evidence="9">
    <location>
        <begin position="273"/>
        <end position="296"/>
    </location>
</feature>
<keyword evidence="2" id="KW-0813">Transport</keyword>
<dbReference type="OrthoDB" id="4080117at2"/>
<dbReference type="Pfam" id="PF07690">
    <property type="entry name" value="MFS_1"/>
    <property type="match status" value="1"/>
</dbReference>
<dbReference type="SUPFAM" id="SSF103473">
    <property type="entry name" value="MFS general substrate transporter"/>
    <property type="match status" value="1"/>
</dbReference>
<dbReference type="PROSITE" id="PS50850">
    <property type="entry name" value="MFS"/>
    <property type="match status" value="1"/>
</dbReference>
<dbReference type="PRINTS" id="PR01036">
    <property type="entry name" value="TCRTETB"/>
</dbReference>
<evidence type="ECO:0000313" key="12">
    <source>
        <dbReference type="Proteomes" id="UP000301309"/>
    </source>
</evidence>
<keyword evidence="3" id="KW-1003">Cell membrane</keyword>
<evidence type="ECO:0000256" key="6">
    <source>
        <dbReference type="ARBA" id="ARBA00023136"/>
    </source>
</evidence>
<feature type="transmembrane region" description="Helical" evidence="9">
    <location>
        <begin position="203"/>
        <end position="223"/>
    </location>
</feature>